<dbReference type="Pfam" id="PF04359">
    <property type="entry name" value="DUF493"/>
    <property type="match status" value="1"/>
</dbReference>
<dbReference type="PANTHER" id="PTHR34782:SF1">
    <property type="entry name" value="PHOSPHORIBOSYLFORMYLGLYCINAMIDINE SYNTHASE"/>
    <property type="match status" value="1"/>
</dbReference>
<dbReference type="EMBL" id="OZ019894">
    <property type="protein sequence ID" value="CAK9215845.1"/>
    <property type="molecule type" value="Genomic_DNA"/>
</dbReference>
<keyword evidence="2" id="KW-1185">Reference proteome</keyword>
<proteinExistence type="predicted"/>
<evidence type="ECO:0000313" key="2">
    <source>
        <dbReference type="Proteomes" id="UP001497512"/>
    </source>
</evidence>
<dbReference type="Gene3D" id="3.30.70.260">
    <property type="match status" value="1"/>
</dbReference>
<accession>A0ABP0U9C1</accession>
<protein>
    <submittedName>
        <fullName evidence="1">Uncharacterized protein</fullName>
    </submittedName>
</protein>
<organism evidence="1 2">
    <name type="scientific">Sphagnum troendelagicum</name>
    <dbReference type="NCBI Taxonomy" id="128251"/>
    <lineage>
        <taxon>Eukaryota</taxon>
        <taxon>Viridiplantae</taxon>
        <taxon>Streptophyta</taxon>
        <taxon>Embryophyta</taxon>
        <taxon>Bryophyta</taxon>
        <taxon>Sphagnophytina</taxon>
        <taxon>Sphagnopsida</taxon>
        <taxon>Sphagnales</taxon>
        <taxon>Sphagnaceae</taxon>
        <taxon>Sphagnum</taxon>
    </lineage>
</organism>
<dbReference type="InterPro" id="IPR027471">
    <property type="entry name" value="YbeD-like_sf"/>
</dbReference>
<gene>
    <name evidence="1" type="ORF">CSSPTR1EN2_LOCUS12994</name>
</gene>
<dbReference type="SUPFAM" id="SSF117991">
    <property type="entry name" value="YbeD/HP0495-like"/>
    <property type="match status" value="1"/>
</dbReference>
<dbReference type="InterPro" id="IPR007454">
    <property type="entry name" value="UPF0250_YbeD-like"/>
</dbReference>
<dbReference type="Proteomes" id="UP001497512">
    <property type="component" value="Chromosome 2"/>
</dbReference>
<name>A0ABP0U9C1_9BRYO</name>
<dbReference type="PANTHER" id="PTHR34782">
    <property type="entry name" value="PHOSPHORIBOSYLFORMYLGLYCINAMIDINE SYNTHASE"/>
    <property type="match status" value="1"/>
</dbReference>
<reference evidence="1" key="1">
    <citation type="submission" date="2024-02" db="EMBL/GenBank/DDBJ databases">
        <authorList>
            <consortium name="ELIXIR-Norway"/>
            <consortium name="Elixir Norway"/>
        </authorList>
    </citation>
    <scope>NUCLEOTIDE SEQUENCE</scope>
</reference>
<evidence type="ECO:0000313" key="1">
    <source>
        <dbReference type="EMBL" id="CAK9215845.1"/>
    </source>
</evidence>
<sequence length="244" mass="25844">MWLCVQGLKLGASSVGTNFSHSVRSHHCLSHALSSSPQQAGGVSGRRHRDLRVAIAGGGGGGGHGGRLRVAGLPPACILRVDMASQRRYCNRGSRRVLARCVGDSGRGGNEAQSPPQEAVLKAITEVSKAEGRVAQTTNMVLGGTVSEDTPDEWNIIDQKVNVYPMVRGFTAIGIGGDDFVQAMVGAVESVIETQIPEGGVSQKLSARGKYVSVKIGPVTVNSSDQVRAVYDAMKRDVRMKYFL</sequence>